<feature type="compositionally biased region" description="Pro residues" evidence="1">
    <location>
        <begin position="611"/>
        <end position="624"/>
    </location>
</feature>
<feature type="compositionally biased region" description="Basic residues" evidence="1">
    <location>
        <begin position="594"/>
        <end position="610"/>
    </location>
</feature>
<proteinExistence type="predicted"/>
<dbReference type="OrthoDB" id="2011769at2759"/>
<feature type="compositionally biased region" description="Basic residues" evidence="1">
    <location>
        <begin position="492"/>
        <end position="503"/>
    </location>
</feature>
<keyword evidence="3" id="KW-1185">Reference proteome</keyword>
<sequence length="813" mass="90258">MNLNHDRNHTMEGQDTLTWRPQATSTSNMSANGDEEIISADVDEPPELQTNEFTKAPIRPQNNRAISLLAKGLKSPEPETQKPDIHITTELMRRRSLMSTVSLASTAELTSDGGFTSPARTNTPSPPFPNTSYYSMTRKPTYPPSNSVVHHEAADPIIAVHAEILNVSPKAALVVPLEAASKKRCISFACGARKDPAPKTGVVTVAKPVEAAAPAVEAPKRKSTIKFACPFKPTEKHVEKAVEYVEPTGKTSLKLAVPDTLPRKRVPSRSPSTSRKPRPAATSSTRPHRESTGTVRRASQSPVAIRCKPKYVIAGEKDLQSEAARFHEFCSEGLEEDDWIRTDSEVPKAKITINDTLAKEIEIRKLGSEAEEEALEEEDDEDFDDGNDSDNEDGSDEDQDDYEDDETDRVYSDDDDTDGNETDNEAGFADSDDEDDTEGDFNFWTPNRLEQARFPIPNAEASTYRASANRTASASSIESLNGMAPIRELSRGKRRPRKPRSIKIRPGTPDLPDSTDFVCGTLDEDRPLEDAYVSCMEARKYARHIATPQDIDPSFPTSDPEDEEDEIDDVAKTIESDEHVWMQGKFEDSDSDRRRARSRRSPGHSPRKLHSPPPKQRLRSPPPKQRLRSPPPKKRLQSPPPKKRLQSPPPKKRLQSPPLRKLFEDESPHRPRSPPPARTIDSPPASPSIIGSRAIKFAPLGSRPGLTHTKSLPRTPNAFCRQYTANRIAAANEIAAKDDGDGPLRGAIDIVKGLEQKRQRRKEKFYQKHCANRARKGQPERRPQPGKGAERMRELGLLMAGKTGTNDPYMLSA</sequence>
<organism evidence="2 3">
    <name type="scientific">Sclerotinia trifoliorum</name>
    <dbReference type="NCBI Taxonomy" id="28548"/>
    <lineage>
        <taxon>Eukaryota</taxon>
        <taxon>Fungi</taxon>
        <taxon>Dikarya</taxon>
        <taxon>Ascomycota</taxon>
        <taxon>Pezizomycotina</taxon>
        <taxon>Leotiomycetes</taxon>
        <taxon>Helotiales</taxon>
        <taxon>Sclerotiniaceae</taxon>
        <taxon>Sclerotinia</taxon>
    </lineage>
</organism>
<gene>
    <name evidence="2" type="ORF">SCLTRI_LOCUS2694</name>
</gene>
<dbReference type="Proteomes" id="UP000624404">
    <property type="component" value="Unassembled WGS sequence"/>
</dbReference>
<evidence type="ECO:0000313" key="3">
    <source>
        <dbReference type="Proteomes" id="UP000624404"/>
    </source>
</evidence>
<feature type="compositionally biased region" description="Acidic residues" evidence="1">
    <location>
        <begin position="369"/>
        <end position="439"/>
    </location>
</feature>
<accession>A0A8H2VQD0</accession>
<evidence type="ECO:0000256" key="1">
    <source>
        <dbReference type="SAM" id="MobiDB-lite"/>
    </source>
</evidence>
<dbReference type="EMBL" id="CAJHIA010000009">
    <property type="protein sequence ID" value="CAD6442902.1"/>
    <property type="molecule type" value="Genomic_DNA"/>
</dbReference>
<name>A0A8H2VQD0_9HELO</name>
<dbReference type="InterPro" id="IPR018853">
    <property type="entry name" value="DUF2457"/>
</dbReference>
<feature type="compositionally biased region" description="Polar residues" evidence="1">
    <location>
        <begin position="292"/>
        <end position="301"/>
    </location>
</feature>
<evidence type="ECO:0000313" key="2">
    <source>
        <dbReference type="EMBL" id="CAD6442902.1"/>
    </source>
</evidence>
<feature type="compositionally biased region" description="Basic residues" evidence="1">
    <location>
        <begin position="625"/>
        <end position="654"/>
    </location>
</feature>
<feature type="region of interest" description="Disordered" evidence="1">
    <location>
        <begin position="1"/>
        <end position="31"/>
    </location>
</feature>
<dbReference type="Pfam" id="PF10446">
    <property type="entry name" value="DUF2457"/>
    <property type="match status" value="1"/>
</dbReference>
<feature type="compositionally biased region" description="Basic and acidic residues" evidence="1">
    <location>
        <begin position="777"/>
        <end position="794"/>
    </location>
</feature>
<protein>
    <submittedName>
        <fullName evidence="2">53917ba6-41f7-4657-abeb-196212522ca3</fullName>
    </submittedName>
</protein>
<reference evidence="2" key="1">
    <citation type="submission" date="2020-10" db="EMBL/GenBank/DDBJ databases">
        <authorList>
            <person name="Kusch S."/>
        </authorList>
    </citation>
    <scope>NUCLEOTIDE SEQUENCE</scope>
    <source>
        <strain evidence="2">SwB9</strain>
    </source>
</reference>
<feature type="region of interest" description="Disordered" evidence="1">
    <location>
        <begin position="543"/>
        <end position="691"/>
    </location>
</feature>
<feature type="compositionally biased region" description="Polar residues" evidence="1">
    <location>
        <begin position="13"/>
        <end position="31"/>
    </location>
</feature>
<feature type="compositionally biased region" description="Acidic residues" evidence="1">
    <location>
        <begin position="559"/>
        <end position="568"/>
    </location>
</feature>
<feature type="region of interest" description="Disordered" evidence="1">
    <location>
        <begin position="254"/>
        <end position="301"/>
    </location>
</feature>
<feature type="compositionally biased region" description="Basic and acidic residues" evidence="1">
    <location>
        <begin position="569"/>
        <end position="593"/>
    </location>
</feature>
<feature type="region of interest" description="Disordered" evidence="1">
    <location>
        <begin position="770"/>
        <end position="813"/>
    </location>
</feature>
<feature type="compositionally biased region" description="Basic and acidic residues" evidence="1">
    <location>
        <begin position="1"/>
        <end position="12"/>
    </location>
</feature>
<dbReference type="AlphaFoldDB" id="A0A8H2VQD0"/>
<feature type="compositionally biased region" description="Low complexity" evidence="1">
    <location>
        <begin position="461"/>
        <end position="476"/>
    </location>
</feature>
<feature type="region of interest" description="Disordered" evidence="1">
    <location>
        <begin position="367"/>
        <end position="518"/>
    </location>
</feature>
<comment type="caution">
    <text evidence="2">The sequence shown here is derived from an EMBL/GenBank/DDBJ whole genome shotgun (WGS) entry which is preliminary data.</text>
</comment>